<name>A0ABD2BZJ8_VESMC</name>
<protein>
    <submittedName>
        <fullName evidence="2">F-box/LRR-repeat protein 7 isoform X4</fullName>
    </submittedName>
</protein>
<reference evidence="2 3" key="1">
    <citation type="journal article" date="2024" name="Ann. Entomol. Soc. Am.">
        <title>Genomic analyses of the southern and eastern yellowjacket wasps (Hymenoptera: Vespidae) reveal evolutionary signatures of social life.</title>
        <authorList>
            <person name="Catto M.A."/>
            <person name="Caine P.B."/>
            <person name="Orr S.E."/>
            <person name="Hunt B.G."/>
            <person name="Goodisman M.A.D."/>
        </authorList>
    </citation>
    <scope>NUCLEOTIDE SEQUENCE [LARGE SCALE GENOMIC DNA]</scope>
    <source>
        <strain evidence="2">232</strain>
        <tissue evidence="2">Head and thorax</tissue>
    </source>
</reference>
<organism evidence="2 3">
    <name type="scientific">Vespula maculifrons</name>
    <name type="common">Eastern yellow jacket</name>
    <name type="synonym">Wasp</name>
    <dbReference type="NCBI Taxonomy" id="7453"/>
    <lineage>
        <taxon>Eukaryota</taxon>
        <taxon>Metazoa</taxon>
        <taxon>Ecdysozoa</taxon>
        <taxon>Arthropoda</taxon>
        <taxon>Hexapoda</taxon>
        <taxon>Insecta</taxon>
        <taxon>Pterygota</taxon>
        <taxon>Neoptera</taxon>
        <taxon>Endopterygota</taxon>
        <taxon>Hymenoptera</taxon>
        <taxon>Apocrita</taxon>
        <taxon>Aculeata</taxon>
        <taxon>Vespoidea</taxon>
        <taxon>Vespidae</taxon>
        <taxon>Vespinae</taxon>
        <taxon>Vespula</taxon>
    </lineage>
</organism>
<evidence type="ECO:0000313" key="3">
    <source>
        <dbReference type="Proteomes" id="UP001607303"/>
    </source>
</evidence>
<evidence type="ECO:0000256" key="1">
    <source>
        <dbReference type="SAM" id="Phobius"/>
    </source>
</evidence>
<gene>
    <name evidence="2" type="ORF">V1477_011570</name>
</gene>
<keyword evidence="1" id="KW-1133">Transmembrane helix</keyword>
<proteinExistence type="predicted"/>
<accession>A0ABD2BZJ8</accession>
<dbReference type="AlphaFoldDB" id="A0ABD2BZJ8"/>
<evidence type="ECO:0000313" key="2">
    <source>
        <dbReference type="EMBL" id="KAL2738211.1"/>
    </source>
</evidence>
<keyword evidence="1" id="KW-0812">Transmembrane</keyword>
<dbReference type="Proteomes" id="UP001607303">
    <property type="component" value="Unassembled WGS sequence"/>
</dbReference>
<keyword evidence="3" id="KW-1185">Reference proteome</keyword>
<feature type="transmembrane region" description="Helical" evidence="1">
    <location>
        <begin position="43"/>
        <end position="64"/>
    </location>
</feature>
<keyword evidence="1" id="KW-0472">Membrane</keyword>
<dbReference type="EMBL" id="JAYRBN010000063">
    <property type="protein sequence ID" value="KAL2738211.1"/>
    <property type="molecule type" value="Genomic_DNA"/>
</dbReference>
<comment type="caution">
    <text evidence="2">The sequence shown here is derived from an EMBL/GenBank/DDBJ whole genome shotgun (WGS) entry which is preliminary data.</text>
</comment>
<sequence length="69" mass="7866">MSTWTHLNVVHATTAISRDDIGFNTRRNLTSKIKNRTGWTKSFSVVSSSVLINLDIILIGFSFIEEIRR</sequence>